<sequence length="342" mass="38822">MSIRNLKDGSKKPWLCECYPNGRSGKRVRKRFATKGEATAYERFVMREVEDKPWAGDKPDHRRLSEIIGLWFQLHGKYLKSGNHTKGRMQHIVSALNDPIASNLTAKHLAHYRANRKSLSHIHNHANKEIAISSSNRDMTCLKSVFNKLIELGEWSLPNPVESIKAAKTPESELTFLRDAQIFTLFNIIKGTPFAHELRLVYMICLSTGARINEAILLKGEHVYDNKITYVNTKGKRNRTLPISPDLYKELNPKSSGRLFSVSYQTAHKWLSRALPELPDGQATHVLRHTFATAFMRSGGNILDLKEALGHSKIEQTMVYAHFSPHHLKSVVSLNPIANLQL</sequence>
<reference evidence="4 5" key="1">
    <citation type="submission" date="2019-09" db="EMBL/GenBank/DDBJ databases">
        <title>Draft genome sequencing and comparative genomics of hatchery-associated Vibrios.</title>
        <authorList>
            <person name="Kehlet-Delgado H."/>
            <person name="Mueller R.S."/>
        </authorList>
    </citation>
    <scope>NUCLEOTIDE SEQUENCE [LARGE SCALE GENOMIC DNA]</scope>
    <source>
        <strain evidence="4 5">09-121-3</strain>
    </source>
</reference>
<name>A0AAP6ZIK5_9VIBR</name>
<accession>A0AAP6ZIK5</accession>
<dbReference type="Pfam" id="PF24624">
    <property type="entry name" value="Int_N"/>
    <property type="match status" value="1"/>
</dbReference>
<dbReference type="GO" id="GO:0003677">
    <property type="term" value="F:DNA binding"/>
    <property type="evidence" value="ECO:0007669"/>
    <property type="project" value="InterPro"/>
</dbReference>
<gene>
    <name evidence="4" type="ORF">F0238_05575</name>
</gene>
<dbReference type="SUPFAM" id="SSF56349">
    <property type="entry name" value="DNA breaking-rejoining enzymes"/>
    <property type="match status" value="1"/>
</dbReference>
<dbReference type="InterPro" id="IPR050090">
    <property type="entry name" value="Tyrosine_recombinase_XerCD"/>
</dbReference>
<protein>
    <submittedName>
        <fullName evidence="4">Tyrosine-type recombinase/integrase</fullName>
    </submittedName>
</protein>
<dbReference type="EMBL" id="VTXP01000003">
    <property type="protein sequence ID" value="NOJ22201.1"/>
    <property type="molecule type" value="Genomic_DNA"/>
</dbReference>
<dbReference type="AlphaFoldDB" id="A0AAP6ZIK5"/>
<dbReference type="InterPro" id="IPR057084">
    <property type="entry name" value="Int_N"/>
</dbReference>
<evidence type="ECO:0000256" key="2">
    <source>
        <dbReference type="ARBA" id="ARBA00023172"/>
    </source>
</evidence>
<dbReference type="InterPro" id="IPR011010">
    <property type="entry name" value="DNA_brk_join_enz"/>
</dbReference>
<evidence type="ECO:0000313" key="4">
    <source>
        <dbReference type="EMBL" id="NOJ22201.1"/>
    </source>
</evidence>
<feature type="domain" description="Tyr recombinase" evidence="3">
    <location>
        <begin position="172"/>
        <end position="333"/>
    </location>
</feature>
<dbReference type="PANTHER" id="PTHR30349:SF93">
    <property type="entry name" value="FELS-2 PROPHAGE PROTEIN"/>
    <property type="match status" value="1"/>
</dbReference>
<organism evidence="4 5">
    <name type="scientific">Vibrio coralliilyticus</name>
    <dbReference type="NCBI Taxonomy" id="190893"/>
    <lineage>
        <taxon>Bacteria</taxon>
        <taxon>Pseudomonadati</taxon>
        <taxon>Pseudomonadota</taxon>
        <taxon>Gammaproteobacteria</taxon>
        <taxon>Vibrionales</taxon>
        <taxon>Vibrionaceae</taxon>
        <taxon>Vibrio</taxon>
    </lineage>
</organism>
<keyword evidence="1" id="KW-0229">DNA integration</keyword>
<comment type="caution">
    <text evidence="4">The sequence shown here is derived from an EMBL/GenBank/DDBJ whole genome shotgun (WGS) entry which is preliminary data.</text>
</comment>
<evidence type="ECO:0000259" key="3">
    <source>
        <dbReference type="PROSITE" id="PS51898"/>
    </source>
</evidence>
<dbReference type="Proteomes" id="UP000576645">
    <property type="component" value="Unassembled WGS sequence"/>
</dbReference>
<proteinExistence type="predicted"/>
<dbReference type="GO" id="GO:0006310">
    <property type="term" value="P:DNA recombination"/>
    <property type="evidence" value="ECO:0007669"/>
    <property type="project" value="UniProtKB-KW"/>
</dbReference>
<dbReference type="InterPro" id="IPR002104">
    <property type="entry name" value="Integrase_catalytic"/>
</dbReference>
<dbReference type="PROSITE" id="PS51898">
    <property type="entry name" value="TYR_RECOMBINASE"/>
    <property type="match status" value="1"/>
</dbReference>
<dbReference type="Pfam" id="PF00589">
    <property type="entry name" value="Phage_integrase"/>
    <property type="match status" value="1"/>
</dbReference>
<dbReference type="Gene3D" id="1.10.443.10">
    <property type="entry name" value="Intergrase catalytic core"/>
    <property type="match status" value="1"/>
</dbReference>
<evidence type="ECO:0000313" key="5">
    <source>
        <dbReference type="Proteomes" id="UP000576645"/>
    </source>
</evidence>
<dbReference type="InterPro" id="IPR013762">
    <property type="entry name" value="Integrase-like_cat_sf"/>
</dbReference>
<dbReference type="RefSeq" id="WP_171352113.1">
    <property type="nucleotide sequence ID" value="NZ_VTXP01000003.1"/>
</dbReference>
<dbReference type="CDD" id="cd00796">
    <property type="entry name" value="INT_Rci_Hp1_C"/>
    <property type="match status" value="1"/>
</dbReference>
<dbReference type="GO" id="GO:0015074">
    <property type="term" value="P:DNA integration"/>
    <property type="evidence" value="ECO:0007669"/>
    <property type="project" value="UniProtKB-KW"/>
</dbReference>
<evidence type="ECO:0000256" key="1">
    <source>
        <dbReference type="ARBA" id="ARBA00022908"/>
    </source>
</evidence>
<dbReference type="PANTHER" id="PTHR30349">
    <property type="entry name" value="PHAGE INTEGRASE-RELATED"/>
    <property type="match status" value="1"/>
</dbReference>
<keyword evidence="2" id="KW-0233">DNA recombination</keyword>